<protein>
    <submittedName>
        <fullName evidence="1">Stabilization protein</fullName>
    </submittedName>
</protein>
<accession>A0A8S5T8S8</accession>
<dbReference type="InterPro" id="IPR058003">
    <property type="entry name" value="Phage_gp12"/>
</dbReference>
<reference evidence="1" key="1">
    <citation type="journal article" date="2021" name="Proc. Natl. Acad. Sci. U.S.A.">
        <title>A Catalog of Tens of Thousands of Viruses from Human Metagenomes Reveals Hidden Associations with Chronic Diseases.</title>
        <authorList>
            <person name="Tisza M.J."/>
            <person name="Buck C.B."/>
        </authorList>
    </citation>
    <scope>NUCLEOTIDE SEQUENCE</scope>
    <source>
        <strain evidence="1">CtIZM3</strain>
    </source>
</reference>
<organism evidence="1">
    <name type="scientific">Caudovirales sp. ctIZM3</name>
    <dbReference type="NCBI Taxonomy" id="2827633"/>
    <lineage>
        <taxon>Viruses</taxon>
        <taxon>Duplodnaviria</taxon>
        <taxon>Heunggongvirae</taxon>
        <taxon>Uroviricota</taxon>
        <taxon>Caudoviricetes</taxon>
    </lineage>
</organism>
<dbReference type="EMBL" id="BK032770">
    <property type="protein sequence ID" value="DAF59427.1"/>
    <property type="molecule type" value="Genomic_DNA"/>
</dbReference>
<dbReference type="Pfam" id="PF25675">
    <property type="entry name" value="Phage_nozzle"/>
    <property type="match status" value="1"/>
</dbReference>
<evidence type="ECO:0000313" key="1">
    <source>
        <dbReference type="EMBL" id="DAF59427.1"/>
    </source>
</evidence>
<proteinExistence type="predicted"/>
<sequence>MQLINQNIKNLIAGISQQPPNLRHAAQLEAQVNALSSETGGLLKRPPTLHVKRLRTAPTDGVKPLIHFINRDDTEKYTVIFTGKGVDIYDLQGNQINVYGDTASLEYVVTDDPRAHLRCVTIADYTFITNNTKITAMRTHKGIDYFASQGALVNVKSGQYGRTYTITVDGKQVASHQTPDGSDKSHTKLIDTNYIASQLASQLRSNGFSTEQGESWIHILGTVTSLETKDGYNNQAMIGIRNSIQKFTNLPASAPDGYCVKVFGESSSKADDYYVQYSKADSVWKECVCPGLCNDIDAYTMPHTLVRKADGTFELKVAAWASRASGDEDSNPDPSFIGQAVNDVFFYRNRLGFVSGENVILTRSADFFNFWVASATEIQDTDTIDLAVSDNKIALLHHAVPFGDDCLLFSNEAQFALKADNTTMSPKSAYTALLTNYTSASKIRPVAAGRNVYFGAERAQYTSIQEYATASDNTQEKEAQDITSHVPNFIPNGVYHLISSNTEHILLALTTGEESKIYVYKYLFMEGQRQQASWSEWDLKAPIAGAAFIGSMLYLVVLRDDVYYLEKMSFTYNTIDYDIEPYRVFIDRKVITEAVPEEAYDEENNLTTVNLADCYNTEDLLPDNAEYAIITPDGVFHRIAEGVVEVALTGDYRGKQLIVGQIYNYHIVFSEIMIKNQDDSGSTESTREGRLQLRYVHLQYFNSGYFKVTVQHKDKLTYTYEMTGRNLNLTNNKIGELLDESGIFTFPVQCNSKQCVISVNSDVPTAVALVGMSWEGSYFRRSRRI</sequence>
<name>A0A8S5T8S8_9CAUD</name>